<organism evidence="2">
    <name type="scientific">Phytophthora nicotianae</name>
    <name type="common">Potato buckeye rot agent</name>
    <name type="synonym">Phytophthora parasitica</name>
    <dbReference type="NCBI Taxonomy" id="4792"/>
    <lineage>
        <taxon>Eukaryota</taxon>
        <taxon>Sar</taxon>
        <taxon>Stramenopiles</taxon>
        <taxon>Oomycota</taxon>
        <taxon>Peronosporomycetes</taxon>
        <taxon>Peronosporales</taxon>
        <taxon>Peronosporaceae</taxon>
        <taxon>Phytophthora</taxon>
    </lineage>
</organism>
<dbReference type="EMBL" id="KI686762">
    <property type="protein sequence ID" value="ETK84608.1"/>
    <property type="molecule type" value="Genomic_DNA"/>
</dbReference>
<reference evidence="1" key="1">
    <citation type="submission" date="2013-11" db="EMBL/GenBank/DDBJ databases">
        <title>The Genome Sequence of Phytophthora parasitica CJ02B3.</title>
        <authorList>
            <consortium name="The Broad Institute Genomics Platform"/>
            <person name="Russ C."/>
            <person name="Tyler B."/>
            <person name="Panabieres F."/>
            <person name="Shan W."/>
            <person name="Tripathy S."/>
            <person name="Grunwald N."/>
            <person name="Machado M."/>
            <person name="Johnson C.S."/>
            <person name="Arredondo F."/>
            <person name="Hong C."/>
            <person name="Coffey M."/>
            <person name="Young S.K."/>
            <person name="Zeng Q."/>
            <person name="Gargeya S."/>
            <person name="Fitzgerald M."/>
            <person name="Abouelleil A."/>
            <person name="Alvarado L."/>
            <person name="Chapman S.B."/>
            <person name="Gainer-Dewar J."/>
            <person name="Goldberg J."/>
            <person name="Griggs A."/>
            <person name="Gujja S."/>
            <person name="Hansen M."/>
            <person name="Howarth C."/>
            <person name="Imamovic A."/>
            <person name="Ireland A."/>
            <person name="Larimer J."/>
            <person name="McCowan C."/>
            <person name="Murphy C."/>
            <person name="Pearson M."/>
            <person name="Poon T.W."/>
            <person name="Priest M."/>
            <person name="Roberts A."/>
            <person name="Saif S."/>
            <person name="Shea T."/>
            <person name="Sykes S."/>
            <person name="Wortman J."/>
            <person name="Nusbaum C."/>
            <person name="Birren B."/>
        </authorList>
    </citation>
    <scope>NUCLEOTIDE SEQUENCE [LARGE SCALE GENOMIC DNA]</scope>
    <source>
        <strain evidence="1">CJ02B3</strain>
    </source>
</reference>
<gene>
    <name evidence="1" type="ORF">L915_10443</name>
    <name evidence="2" type="ORF">L916_10336</name>
</gene>
<accession>W2IV81</accession>
<dbReference type="Proteomes" id="UP000053236">
    <property type="component" value="Unassembled WGS sequence"/>
</dbReference>
<name>W2IV81_PHYNI</name>
<evidence type="ECO:0000313" key="2">
    <source>
        <dbReference type="EMBL" id="ETL38045.1"/>
    </source>
</evidence>
<protein>
    <submittedName>
        <fullName evidence="2">Uncharacterized protein</fullName>
    </submittedName>
</protein>
<dbReference type="Proteomes" id="UP000053864">
    <property type="component" value="Unassembled WGS sequence"/>
</dbReference>
<proteinExistence type="predicted"/>
<sequence length="78" mass="8994">MWHFQDLLYIEINVWKESDKVGCTQFGNPHMASFRAKWEARGESQEDDDGFNLDELHDALDGIALIDAYDAMTKCNLL</sequence>
<dbReference type="AlphaFoldDB" id="W2IV81"/>
<reference evidence="2" key="2">
    <citation type="submission" date="2013-11" db="EMBL/GenBank/DDBJ databases">
        <title>The Genome Sequence of Phytophthora parasitica CJ05E6.</title>
        <authorList>
            <consortium name="The Broad Institute Genomics Platform"/>
            <person name="Russ C."/>
            <person name="Tyler B."/>
            <person name="Panabieres F."/>
            <person name="Shan W."/>
            <person name="Tripathy S."/>
            <person name="Grunwald N."/>
            <person name="Machado M."/>
            <person name="Johnson C.S."/>
            <person name="Arredondo F."/>
            <person name="Hong C."/>
            <person name="Coffey M."/>
            <person name="Young S.K."/>
            <person name="Zeng Q."/>
            <person name="Gargeya S."/>
            <person name="Fitzgerald M."/>
            <person name="Abouelleil A."/>
            <person name="Alvarado L."/>
            <person name="Chapman S.B."/>
            <person name="Gainer-Dewar J."/>
            <person name="Goldberg J."/>
            <person name="Griggs A."/>
            <person name="Gujja S."/>
            <person name="Hansen M."/>
            <person name="Howarth C."/>
            <person name="Imamovic A."/>
            <person name="Ireland A."/>
            <person name="Larimer J."/>
            <person name="McCowan C."/>
            <person name="Murphy C."/>
            <person name="Pearson M."/>
            <person name="Poon T.W."/>
            <person name="Priest M."/>
            <person name="Roberts A."/>
            <person name="Saif S."/>
            <person name="Shea T."/>
            <person name="Sykes S."/>
            <person name="Wortman J."/>
            <person name="Nusbaum C."/>
            <person name="Birren B."/>
        </authorList>
    </citation>
    <scope>NUCLEOTIDE SEQUENCE [LARGE SCALE GENOMIC DNA]</scope>
    <source>
        <strain evidence="2">CJ05E6</strain>
    </source>
</reference>
<dbReference type="EMBL" id="KI673424">
    <property type="protein sequence ID" value="ETL38045.1"/>
    <property type="molecule type" value="Genomic_DNA"/>
</dbReference>
<evidence type="ECO:0000313" key="1">
    <source>
        <dbReference type="EMBL" id="ETK84608.1"/>
    </source>
</evidence>